<evidence type="ECO:0000256" key="1">
    <source>
        <dbReference type="ARBA" id="ARBA00022490"/>
    </source>
</evidence>
<dbReference type="Gene3D" id="3.40.1780.10">
    <property type="entry name" value="QueA-like"/>
    <property type="match status" value="1"/>
</dbReference>
<evidence type="ECO:0000256" key="2">
    <source>
        <dbReference type="ARBA" id="ARBA00022679"/>
    </source>
</evidence>
<dbReference type="InterPro" id="IPR003699">
    <property type="entry name" value="QueA"/>
</dbReference>
<dbReference type="PANTHER" id="PTHR30307:SF0">
    <property type="entry name" value="S-ADENOSYLMETHIONINE:TRNA RIBOSYLTRANSFERASE-ISOMERASE"/>
    <property type="match status" value="1"/>
</dbReference>
<dbReference type="EMBL" id="JAAIWM010000006">
    <property type="protein sequence ID" value="NEY73281.1"/>
    <property type="molecule type" value="Genomic_DNA"/>
</dbReference>
<protein>
    <submittedName>
        <fullName evidence="5">S-adenosylmethionine:tRNA ribosyltransferase-isomerase</fullName>
    </submittedName>
</protein>
<proteinExistence type="predicted"/>
<dbReference type="Pfam" id="PF02547">
    <property type="entry name" value="Queuosine_synth"/>
    <property type="match status" value="1"/>
</dbReference>
<keyword evidence="5" id="KW-0413">Isomerase</keyword>
<evidence type="ECO:0000256" key="4">
    <source>
        <dbReference type="ARBA" id="ARBA00022785"/>
    </source>
</evidence>
<accession>A0A6M0QA81</accession>
<comment type="caution">
    <text evidence="5">The sequence shown here is derived from an EMBL/GenBank/DDBJ whole genome shotgun (WGS) entry which is preliminary data.</text>
</comment>
<dbReference type="GO" id="GO:0051075">
    <property type="term" value="F:S-adenosylmethionine:tRNA ribosyltransferase-isomerase activity"/>
    <property type="evidence" value="ECO:0007669"/>
    <property type="project" value="TreeGrafter"/>
</dbReference>
<evidence type="ECO:0000256" key="3">
    <source>
        <dbReference type="ARBA" id="ARBA00022691"/>
    </source>
</evidence>
<sequence>MALTHFEVPNHLNAHQPIEFIGKNRDEVKLMILDRFTARTFHGEFQDLGEFLETGDVLVLNNSRTIPAVLKGKQGNRDIEIRLSRKVNELQWEALLTGGPYTGQNLLLPDNVKAKIIGNGSENPLVILQFSVSGQDFYNFLYEYGEPIRYEYIKQPWSLDSYQTVYSSVPGSVEMPSAGRAFSWRLLNELRNKGVELAFVQLHAGLSYYGHDQWPDPSKHPERFHIPTEAADKINRAKRNGKRVIAVGTTVVRTLETAGDDRGYVSEGSGVTHLYIHKETNIKVVDGLLTGLHEPEASHLDLLSAFVDREMLFKAYHHAIDRGYLWHEFGDMNLILSMRNQN</sequence>
<gene>
    <name evidence="5" type="ORF">G4D63_16225</name>
</gene>
<keyword evidence="1" id="KW-0963">Cytoplasm</keyword>
<dbReference type="PANTHER" id="PTHR30307">
    <property type="entry name" value="S-ADENOSYLMETHIONINE:TRNA RIBOSYLTRANSFERASE-ISOMERASE"/>
    <property type="match status" value="1"/>
</dbReference>
<dbReference type="RefSeq" id="WP_163180754.1">
    <property type="nucleotide sequence ID" value="NZ_JAAIWM010000006.1"/>
</dbReference>
<evidence type="ECO:0000313" key="6">
    <source>
        <dbReference type="Proteomes" id="UP000481043"/>
    </source>
</evidence>
<dbReference type="GO" id="GO:0008616">
    <property type="term" value="P:tRNA queuosine(34) biosynthetic process"/>
    <property type="evidence" value="ECO:0007669"/>
    <property type="project" value="UniProtKB-KW"/>
</dbReference>
<dbReference type="SUPFAM" id="SSF111337">
    <property type="entry name" value="QueA-like"/>
    <property type="match status" value="1"/>
</dbReference>
<evidence type="ECO:0000313" key="5">
    <source>
        <dbReference type="EMBL" id="NEY73281.1"/>
    </source>
</evidence>
<name>A0A6M0QA81_9BACI</name>
<dbReference type="InterPro" id="IPR042118">
    <property type="entry name" value="QueA_dom1"/>
</dbReference>
<organism evidence="5 6">
    <name type="scientific">Bacillus mesophilus</name>
    <dbReference type="NCBI Taxonomy" id="1808955"/>
    <lineage>
        <taxon>Bacteria</taxon>
        <taxon>Bacillati</taxon>
        <taxon>Bacillota</taxon>
        <taxon>Bacilli</taxon>
        <taxon>Bacillales</taxon>
        <taxon>Bacillaceae</taxon>
        <taxon>Bacillus</taxon>
    </lineage>
</organism>
<reference evidence="5 6" key="1">
    <citation type="submission" date="2020-02" db="EMBL/GenBank/DDBJ databases">
        <title>Bacillus aquiflavi sp. nov., isolated from yellow water of strong flavor Chinese baijiu in Yibin region of China.</title>
        <authorList>
            <person name="Xie J."/>
        </authorList>
    </citation>
    <scope>NUCLEOTIDE SEQUENCE [LARGE SCALE GENOMIC DNA]</scope>
    <source>
        <strain evidence="5 6">SA4</strain>
    </source>
</reference>
<keyword evidence="4" id="KW-0671">Queuosine biosynthesis</keyword>
<dbReference type="InterPro" id="IPR042119">
    <property type="entry name" value="QueA_dom2"/>
</dbReference>
<dbReference type="Gene3D" id="2.40.10.240">
    <property type="entry name" value="QueA-like"/>
    <property type="match status" value="1"/>
</dbReference>
<keyword evidence="6" id="KW-1185">Reference proteome</keyword>
<dbReference type="Proteomes" id="UP000481043">
    <property type="component" value="Unassembled WGS sequence"/>
</dbReference>
<dbReference type="AlphaFoldDB" id="A0A6M0QA81"/>
<keyword evidence="2 5" id="KW-0808">Transferase</keyword>
<keyword evidence="3" id="KW-0949">S-adenosyl-L-methionine</keyword>
<dbReference type="InterPro" id="IPR036100">
    <property type="entry name" value="QueA_sf"/>
</dbReference>